<dbReference type="RefSeq" id="WP_381081403.1">
    <property type="nucleotide sequence ID" value="NZ_JBHUDX010000028.1"/>
</dbReference>
<proteinExistence type="predicted"/>
<name>A0ABW4IQK3_9ACTN</name>
<dbReference type="Proteomes" id="UP001597261">
    <property type="component" value="Unassembled WGS sequence"/>
</dbReference>
<sequence length="285" mass="30135">MKSAVRGAVERGAAGAVLTALLLGGGTVACSKGAAREPRMTPAAAVAVAAKNADAVTSVHYRMKGTVPGAGRVGGEAVMSVKPLAMSMKMTAEDQAVDGPVEIRLVGKAMYVGGGARMAKEMDGKSWVKFDMSALGADKQLNGDQLGAGRADQNPAQESTFLTASKNVKKLGTETVDGVRTTHYEGTLTLADLRASLKGKDRATRERREKSIDQYEKMGADTITMDMWMDGASHTKQFRMRSDTPEGRLDMTITFLDFNKPVTVTAPPAEDTVDLGDMMKDAAQG</sequence>
<evidence type="ECO:0000313" key="2">
    <source>
        <dbReference type="Proteomes" id="UP001597261"/>
    </source>
</evidence>
<dbReference type="Gene3D" id="2.50.20.20">
    <property type="match status" value="1"/>
</dbReference>
<gene>
    <name evidence="1" type="ORF">ACFSL4_11780</name>
</gene>
<dbReference type="SUPFAM" id="SSF89392">
    <property type="entry name" value="Prokaryotic lipoproteins and lipoprotein localization factors"/>
    <property type="match status" value="1"/>
</dbReference>
<organism evidence="1 2">
    <name type="scientific">Streptomyces caeni</name>
    <dbReference type="NCBI Taxonomy" id="2307231"/>
    <lineage>
        <taxon>Bacteria</taxon>
        <taxon>Bacillati</taxon>
        <taxon>Actinomycetota</taxon>
        <taxon>Actinomycetes</taxon>
        <taxon>Kitasatosporales</taxon>
        <taxon>Streptomycetaceae</taxon>
        <taxon>Streptomyces</taxon>
    </lineage>
</organism>
<reference evidence="2" key="1">
    <citation type="journal article" date="2019" name="Int. J. Syst. Evol. Microbiol.">
        <title>The Global Catalogue of Microorganisms (GCM) 10K type strain sequencing project: providing services to taxonomists for standard genome sequencing and annotation.</title>
        <authorList>
            <consortium name="The Broad Institute Genomics Platform"/>
            <consortium name="The Broad Institute Genome Sequencing Center for Infectious Disease"/>
            <person name="Wu L."/>
            <person name="Ma J."/>
        </authorList>
    </citation>
    <scope>NUCLEOTIDE SEQUENCE [LARGE SCALE GENOMIC DNA]</scope>
    <source>
        <strain evidence="2">CGMCC 1.12470</strain>
    </source>
</reference>
<evidence type="ECO:0000313" key="1">
    <source>
        <dbReference type="EMBL" id="MFD1658868.1"/>
    </source>
</evidence>
<protein>
    <submittedName>
        <fullName evidence="1">DUF1396 domain-containing protein</fullName>
    </submittedName>
</protein>
<accession>A0ABW4IQK3</accession>
<keyword evidence="2" id="KW-1185">Reference proteome</keyword>
<comment type="caution">
    <text evidence="1">The sequence shown here is derived from an EMBL/GenBank/DDBJ whole genome shotgun (WGS) entry which is preliminary data.</text>
</comment>
<dbReference type="InterPro" id="IPR029046">
    <property type="entry name" value="LolA/LolB/LppX"/>
</dbReference>
<dbReference type="PROSITE" id="PS51257">
    <property type="entry name" value="PROKAR_LIPOPROTEIN"/>
    <property type="match status" value="1"/>
</dbReference>
<dbReference type="EMBL" id="JBHUDX010000028">
    <property type="protein sequence ID" value="MFD1658868.1"/>
    <property type="molecule type" value="Genomic_DNA"/>
</dbReference>